<evidence type="ECO:0000256" key="1">
    <source>
        <dbReference type="SAM" id="MobiDB-lite"/>
    </source>
</evidence>
<accession>A0ABD3HC19</accession>
<dbReference type="Proteomes" id="UP001633002">
    <property type="component" value="Unassembled WGS sequence"/>
</dbReference>
<keyword evidence="3" id="KW-1185">Reference proteome</keyword>
<gene>
    <name evidence="2" type="ORF">R1sor_013223</name>
</gene>
<feature type="compositionally biased region" description="Acidic residues" evidence="1">
    <location>
        <begin position="102"/>
        <end position="120"/>
    </location>
</feature>
<feature type="compositionally biased region" description="Acidic residues" evidence="1">
    <location>
        <begin position="208"/>
        <end position="220"/>
    </location>
</feature>
<name>A0ABD3HC19_9MARC</name>
<comment type="caution">
    <text evidence="2">The sequence shown here is derived from an EMBL/GenBank/DDBJ whole genome shotgun (WGS) entry which is preliminary data.</text>
</comment>
<dbReference type="AlphaFoldDB" id="A0ABD3HC19"/>
<feature type="compositionally biased region" description="Basic and acidic residues" evidence="1">
    <location>
        <begin position="324"/>
        <end position="334"/>
    </location>
</feature>
<feature type="compositionally biased region" description="Polar residues" evidence="1">
    <location>
        <begin position="475"/>
        <end position="497"/>
    </location>
</feature>
<feature type="region of interest" description="Disordered" evidence="1">
    <location>
        <begin position="467"/>
        <end position="545"/>
    </location>
</feature>
<sequence length="545" mass="61245">MSSLTSLNYSSIFGRRIEDFEGTVDRESKGSEVVIEESNTFIEDIIVSDEETAAEESTPTKTLLKKNTPKTSVNTGRSKTSVPEKTTQKTDMDYSESSSFDSEADKEEQEVVEDSESEKEEELKTTPDIDQVATNTEVTPDEEVLAQNVLLSSADLPKRQSTVRKRTSAVSPTRKPALKRVRQLDLGSISSDEDKQKVGPSNTPPPDAECEGQDEDEDLQQIERREPKTSVFFNVTEVFAEAQRVLTRLSALARERGAPMEKLGDLETILLQAIQGWKKAEAGSSSASTLQSELDACKAELSSAKKQVEDLTKAKTSATTRLTKLKEKLSDSRHKEKRSRKRMKSAEKIKKELKEEIEAKDQQLIEAEDRAVFAENEVEVQRRVFVRKFLALAMDKTSTKTFEQVTEVLEAAKGQPENQQERHARYTRMGEKVQATYEDFAHTLQQQIEDIREIVDPVKDLELKTEEEYRDEENTSLNVEGQLQQEFQTQAANTSPDPTLFAWGKEDPTKTSPEVNSPAKKKTSMEIATRTSPRKLTKTSVAQMG</sequence>
<feature type="region of interest" description="Disordered" evidence="1">
    <location>
        <begin position="46"/>
        <end position="220"/>
    </location>
</feature>
<evidence type="ECO:0000313" key="2">
    <source>
        <dbReference type="EMBL" id="KAL3686914.1"/>
    </source>
</evidence>
<proteinExistence type="predicted"/>
<organism evidence="2 3">
    <name type="scientific">Riccia sorocarpa</name>
    <dbReference type="NCBI Taxonomy" id="122646"/>
    <lineage>
        <taxon>Eukaryota</taxon>
        <taxon>Viridiplantae</taxon>
        <taxon>Streptophyta</taxon>
        <taxon>Embryophyta</taxon>
        <taxon>Marchantiophyta</taxon>
        <taxon>Marchantiopsida</taxon>
        <taxon>Marchantiidae</taxon>
        <taxon>Marchantiales</taxon>
        <taxon>Ricciaceae</taxon>
        <taxon>Riccia</taxon>
    </lineage>
</organism>
<feature type="compositionally biased region" description="Polar residues" evidence="1">
    <location>
        <begin position="72"/>
        <end position="85"/>
    </location>
</feature>
<evidence type="ECO:0000313" key="3">
    <source>
        <dbReference type="Proteomes" id="UP001633002"/>
    </source>
</evidence>
<dbReference type="EMBL" id="JBJQOH010000004">
    <property type="protein sequence ID" value="KAL3686914.1"/>
    <property type="molecule type" value="Genomic_DNA"/>
</dbReference>
<protein>
    <submittedName>
        <fullName evidence="2">Uncharacterized protein</fullName>
    </submittedName>
</protein>
<feature type="region of interest" description="Disordered" evidence="1">
    <location>
        <begin position="316"/>
        <end position="348"/>
    </location>
</feature>
<reference evidence="2 3" key="1">
    <citation type="submission" date="2024-09" db="EMBL/GenBank/DDBJ databases">
        <title>Chromosome-scale assembly of Riccia sorocarpa.</title>
        <authorList>
            <person name="Paukszto L."/>
        </authorList>
    </citation>
    <scope>NUCLEOTIDE SEQUENCE [LARGE SCALE GENOMIC DNA]</scope>
    <source>
        <strain evidence="2">LP-2024</strain>
        <tissue evidence="2">Aerial parts of the thallus</tissue>
    </source>
</reference>